<sequence length="335" mass="37316">MHFTTTAIMAIAAIAAGTSAMVVPRPWIHGDVADYHDRYATCTLAGCDPPSTVMDQIKHWFDKFKPQHELDEDFKELNNYSKEEYLVGPHPPYTQEEIDAAALLDHPSDKFKVAKEKSSHEDESLVGPRPPYMYSQEGIDAAALADDPLGKVGGGIEKRSHDPNNQDYPCIGCKREVEWDEEIDAAAIEERSHNPYNQDYPCWGCKRSTDVDQLDEDAIADSDQDDKQHLYLDPENFPSAIGLSQADSDGAADASPDKRETIWAEPQKALATRQLETRKEGLQKRCVWGKRCKKICGGHVNGSVMHGIMKGIMCQMECENDPNFPTCPESIGFDG</sequence>
<name>A0A6A5VCM2_9PLEO</name>
<protein>
    <submittedName>
        <fullName evidence="3">Uncharacterized protein</fullName>
    </submittedName>
</protein>
<feature type="compositionally biased region" description="Low complexity" evidence="1">
    <location>
        <begin position="244"/>
        <end position="254"/>
    </location>
</feature>
<gene>
    <name evidence="3" type="ORF">BU23DRAFT_635819</name>
</gene>
<evidence type="ECO:0000313" key="4">
    <source>
        <dbReference type="Proteomes" id="UP000800036"/>
    </source>
</evidence>
<dbReference type="OrthoDB" id="10458419at2759"/>
<evidence type="ECO:0000256" key="1">
    <source>
        <dbReference type="SAM" id="MobiDB-lite"/>
    </source>
</evidence>
<feature type="chain" id="PRO_5025488076" evidence="2">
    <location>
        <begin position="21"/>
        <end position="335"/>
    </location>
</feature>
<dbReference type="Proteomes" id="UP000800036">
    <property type="component" value="Unassembled WGS sequence"/>
</dbReference>
<proteinExistence type="predicted"/>
<evidence type="ECO:0000256" key="2">
    <source>
        <dbReference type="SAM" id="SignalP"/>
    </source>
</evidence>
<organism evidence="3 4">
    <name type="scientific">Bimuria novae-zelandiae CBS 107.79</name>
    <dbReference type="NCBI Taxonomy" id="1447943"/>
    <lineage>
        <taxon>Eukaryota</taxon>
        <taxon>Fungi</taxon>
        <taxon>Dikarya</taxon>
        <taxon>Ascomycota</taxon>
        <taxon>Pezizomycotina</taxon>
        <taxon>Dothideomycetes</taxon>
        <taxon>Pleosporomycetidae</taxon>
        <taxon>Pleosporales</taxon>
        <taxon>Massarineae</taxon>
        <taxon>Didymosphaeriaceae</taxon>
        <taxon>Bimuria</taxon>
    </lineage>
</organism>
<dbReference type="EMBL" id="ML976673">
    <property type="protein sequence ID" value="KAF1974895.1"/>
    <property type="molecule type" value="Genomic_DNA"/>
</dbReference>
<reference evidence="3" key="1">
    <citation type="journal article" date="2020" name="Stud. Mycol.">
        <title>101 Dothideomycetes genomes: a test case for predicting lifestyles and emergence of pathogens.</title>
        <authorList>
            <person name="Haridas S."/>
            <person name="Albert R."/>
            <person name="Binder M."/>
            <person name="Bloem J."/>
            <person name="Labutti K."/>
            <person name="Salamov A."/>
            <person name="Andreopoulos B."/>
            <person name="Baker S."/>
            <person name="Barry K."/>
            <person name="Bills G."/>
            <person name="Bluhm B."/>
            <person name="Cannon C."/>
            <person name="Castanera R."/>
            <person name="Culley D."/>
            <person name="Daum C."/>
            <person name="Ezra D."/>
            <person name="Gonzalez J."/>
            <person name="Henrissat B."/>
            <person name="Kuo A."/>
            <person name="Liang C."/>
            <person name="Lipzen A."/>
            <person name="Lutzoni F."/>
            <person name="Magnuson J."/>
            <person name="Mondo S."/>
            <person name="Nolan M."/>
            <person name="Ohm R."/>
            <person name="Pangilinan J."/>
            <person name="Park H.-J."/>
            <person name="Ramirez L."/>
            <person name="Alfaro M."/>
            <person name="Sun H."/>
            <person name="Tritt A."/>
            <person name="Yoshinaga Y."/>
            <person name="Zwiers L.-H."/>
            <person name="Turgeon B."/>
            <person name="Goodwin S."/>
            <person name="Spatafora J."/>
            <person name="Crous P."/>
            <person name="Grigoriev I."/>
        </authorList>
    </citation>
    <scope>NUCLEOTIDE SEQUENCE</scope>
    <source>
        <strain evidence="3">CBS 107.79</strain>
    </source>
</reference>
<keyword evidence="4" id="KW-1185">Reference proteome</keyword>
<keyword evidence="2" id="KW-0732">Signal</keyword>
<dbReference type="AlphaFoldDB" id="A0A6A5VCM2"/>
<evidence type="ECO:0000313" key="3">
    <source>
        <dbReference type="EMBL" id="KAF1974895.1"/>
    </source>
</evidence>
<feature type="signal peptide" evidence="2">
    <location>
        <begin position="1"/>
        <end position="20"/>
    </location>
</feature>
<accession>A0A6A5VCM2</accession>
<feature type="region of interest" description="Disordered" evidence="1">
    <location>
        <begin position="238"/>
        <end position="260"/>
    </location>
</feature>